<evidence type="ECO:0000313" key="1">
    <source>
        <dbReference type="EMBL" id="TZE83089.1"/>
    </source>
</evidence>
<dbReference type="RefSeq" id="WP_149544285.1">
    <property type="nucleotide sequence ID" value="NZ_VTPS01000002.1"/>
</dbReference>
<protein>
    <recommendedName>
        <fullName evidence="3">Nucleotidyltransferase domain-containing protein</fullName>
    </recommendedName>
</protein>
<gene>
    <name evidence="1" type="ORF">FWJ32_01840</name>
</gene>
<accession>A0A5D8QFU3</accession>
<reference evidence="1 2" key="1">
    <citation type="submission" date="2019-08" db="EMBL/GenBank/DDBJ databases">
        <title>Calorimonas adulescens gen. nov., sp. nov., an anaerobic thermophilic bacterium from Sakhalin hot spring.</title>
        <authorList>
            <person name="Khomyakova M.A."/>
            <person name="Merkel A.Y."/>
            <person name="Novikov A."/>
            <person name="Bonch-Osmolovskaya E.A."/>
            <person name="Slobodkin A.I."/>
        </authorList>
    </citation>
    <scope>NUCLEOTIDE SEQUENCE [LARGE SCALE GENOMIC DNA]</scope>
    <source>
        <strain evidence="1 2">A05MB</strain>
    </source>
</reference>
<dbReference type="EMBL" id="VTPS01000002">
    <property type="protein sequence ID" value="TZE83089.1"/>
    <property type="molecule type" value="Genomic_DNA"/>
</dbReference>
<dbReference type="Proteomes" id="UP000322976">
    <property type="component" value="Unassembled WGS sequence"/>
</dbReference>
<comment type="caution">
    <text evidence="1">The sequence shown here is derived from an EMBL/GenBank/DDBJ whole genome shotgun (WGS) entry which is preliminary data.</text>
</comment>
<keyword evidence="2" id="KW-1185">Reference proteome</keyword>
<dbReference type="AlphaFoldDB" id="A0A5D8QFU3"/>
<organism evidence="1 2">
    <name type="scientific">Calorimonas adulescens</name>
    <dbReference type="NCBI Taxonomy" id="2606906"/>
    <lineage>
        <taxon>Bacteria</taxon>
        <taxon>Bacillati</taxon>
        <taxon>Bacillota</taxon>
        <taxon>Clostridia</taxon>
        <taxon>Thermoanaerobacterales</taxon>
        <taxon>Thermoanaerobacteraceae</taxon>
        <taxon>Calorimonas</taxon>
    </lineage>
</organism>
<sequence>MSYSKTAKDLTKKEIDAYRIYLKERLENERQDLGKRYDMAWGIAKKIADILYHKFNAKSVIVFDSLTDKERYTVWSDVDLAVY</sequence>
<proteinExistence type="predicted"/>
<name>A0A5D8QFU3_9THEO</name>
<evidence type="ECO:0008006" key="3">
    <source>
        <dbReference type="Google" id="ProtNLM"/>
    </source>
</evidence>
<evidence type="ECO:0000313" key="2">
    <source>
        <dbReference type="Proteomes" id="UP000322976"/>
    </source>
</evidence>